<reference evidence="1" key="2">
    <citation type="journal article" date="2015" name="Fish Shellfish Immunol.">
        <title>Early steps in the European eel (Anguilla anguilla)-Vibrio vulnificus interaction in the gills: Role of the RtxA13 toxin.</title>
        <authorList>
            <person name="Callol A."/>
            <person name="Pajuelo D."/>
            <person name="Ebbesson L."/>
            <person name="Teles M."/>
            <person name="MacKenzie S."/>
            <person name="Amaro C."/>
        </authorList>
    </citation>
    <scope>NUCLEOTIDE SEQUENCE</scope>
</reference>
<organism evidence="1">
    <name type="scientific">Anguilla anguilla</name>
    <name type="common">European freshwater eel</name>
    <name type="synonym">Muraena anguilla</name>
    <dbReference type="NCBI Taxonomy" id="7936"/>
    <lineage>
        <taxon>Eukaryota</taxon>
        <taxon>Metazoa</taxon>
        <taxon>Chordata</taxon>
        <taxon>Craniata</taxon>
        <taxon>Vertebrata</taxon>
        <taxon>Euteleostomi</taxon>
        <taxon>Actinopterygii</taxon>
        <taxon>Neopterygii</taxon>
        <taxon>Teleostei</taxon>
        <taxon>Anguilliformes</taxon>
        <taxon>Anguillidae</taxon>
        <taxon>Anguilla</taxon>
    </lineage>
</organism>
<reference evidence="1" key="1">
    <citation type="submission" date="2014-11" db="EMBL/GenBank/DDBJ databases">
        <authorList>
            <person name="Amaro Gonzalez C."/>
        </authorList>
    </citation>
    <scope>NUCLEOTIDE SEQUENCE</scope>
</reference>
<accession>A0A0E9XJJ5</accession>
<evidence type="ECO:0000313" key="1">
    <source>
        <dbReference type="EMBL" id="JAI02893.1"/>
    </source>
</evidence>
<dbReference type="AlphaFoldDB" id="A0A0E9XJJ5"/>
<sequence>MNHNTNTVTSDSSLHSPLYVQNCIVLYSASILSHITTKLLNFQKQSAVPFRNTMAASRS</sequence>
<protein>
    <submittedName>
        <fullName evidence="1">Uncharacterized protein</fullName>
    </submittedName>
</protein>
<dbReference type="EMBL" id="GBXM01005685">
    <property type="protein sequence ID" value="JAI02893.1"/>
    <property type="molecule type" value="Transcribed_RNA"/>
</dbReference>
<proteinExistence type="predicted"/>
<name>A0A0E9XJJ5_ANGAN</name>